<gene>
    <name evidence="1" type="ORF">SAMN04490185_3938</name>
</gene>
<proteinExistence type="predicted"/>
<accession>A0A1H5CLT2</accession>
<dbReference type="AlphaFoldDB" id="A0A1H5CLT2"/>
<reference evidence="1 2" key="1">
    <citation type="submission" date="2016-10" db="EMBL/GenBank/DDBJ databases">
        <authorList>
            <person name="de Groot N.N."/>
        </authorList>
    </citation>
    <scope>NUCLEOTIDE SEQUENCE [LARGE SCALE GENOMIC DNA]</scope>
    <source>
        <strain evidence="1 2">BS3655</strain>
    </source>
</reference>
<protein>
    <submittedName>
        <fullName evidence="1">Uncharacterized protein</fullName>
    </submittedName>
</protein>
<evidence type="ECO:0000313" key="1">
    <source>
        <dbReference type="EMBL" id="SED67567.1"/>
    </source>
</evidence>
<dbReference type="EMBL" id="FNTF01000002">
    <property type="protein sequence ID" value="SED67567.1"/>
    <property type="molecule type" value="Genomic_DNA"/>
</dbReference>
<evidence type="ECO:0000313" key="2">
    <source>
        <dbReference type="Proteomes" id="UP000183114"/>
    </source>
</evidence>
<organism evidence="1 2">
    <name type="scientific">Pseudomonas frederiksbergensis</name>
    <dbReference type="NCBI Taxonomy" id="104087"/>
    <lineage>
        <taxon>Bacteria</taxon>
        <taxon>Pseudomonadati</taxon>
        <taxon>Pseudomonadota</taxon>
        <taxon>Gammaproteobacteria</taxon>
        <taxon>Pseudomonadales</taxon>
        <taxon>Pseudomonadaceae</taxon>
        <taxon>Pseudomonas</taxon>
    </lineage>
</organism>
<dbReference type="Proteomes" id="UP000183114">
    <property type="component" value="Unassembled WGS sequence"/>
</dbReference>
<sequence>MYEDRKSQALATWHNLLDCSDIRMTAQEQYEELLRLVEVYLRQGFIDREERKHLVTEATKRYAQAVEGVRIGR</sequence>
<name>A0A1H5CLT2_9PSED</name>